<dbReference type="AlphaFoldDB" id="A0A8J7A5K5"/>
<dbReference type="NCBIfam" id="NF041414">
    <property type="entry name" value="ArsI_CadI_VOC"/>
    <property type="match status" value="1"/>
</dbReference>
<dbReference type="PANTHER" id="PTHR41294:SF1">
    <property type="entry name" value="CADMIUM-INDUCED PROTEIN CADI"/>
    <property type="match status" value="1"/>
</dbReference>
<comment type="caution">
    <text evidence="2">The sequence shown here is derived from an EMBL/GenBank/DDBJ whole genome shotgun (WGS) entry which is preliminary data.</text>
</comment>
<dbReference type="InterPro" id="IPR052393">
    <property type="entry name" value="Cadmium-induced_rsp"/>
</dbReference>
<dbReference type="InterPro" id="IPR037523">
    <property type="entry name" value="VOC_core"/>
</dbReference>
<sequence length="151" mass="16432">MALLKTHIALNVTDIEKSVAFYRAMFGVEPLKYKDDYAKFDISSPALNLTLNLAASIQTGGALSHLGVQVESTEEVRSAIQRFTDAGLALFTEDNTDCCYALQDKVWVTDPDGNRWEVFVVKVGDTAPEKNLVTTVNSTGVAKVVNKPCCA</sequence>
<dbReference type="SUPFAM" id="SSF54593">
    <property type="entry name" value="Glyoxalase/Bleomycin resistance protein/Dihydroxybiphenyl dioxygenase"/>
    <property type="match status" value="1"/>
</dbReference>
<dbReference type="InterPro" id="IPR004360">
    <property type="entry name" value="Glyas_Fos-R_dOase_dom"/>
</dbReference>
<gene>
    <name evidence="2" type="ORF">IQ276_32225</name>
</gene>
<keyword evidence="3" id="KW-1185">Reference proteome</keyword>
<evidence type="ECO:0000313" key="2">
    <source>
        <dbReference type="EMBL" id="MBE9026914.1"/>
    </source>
</evidence>
<dbReference type="InterPro" id="IPR049789">
    <property type="entry name" value="ArsI/CadI-like"/>
</dbReference>
<protein>
    <submittedName>
        <fullName evidence="2">VOC family protein</fullName>
    </submittedName>
</protein>
<organism evidence="2 3">
    <name type="scientific">Desmonostoc muscorum LEGE 12446</name>
    <dbReference type="NCBI Taxonomy" id="1828758"/>
    <lineage>
        <taxon>Bacteria</taxon>
        <taxon>Bacillati</taxon>
        <taxon>Cyanobacteriota</taxon>
        <taxon>Cyanophyceae</taxon>
        <taxon>Nostocales</taxon>
        <taxon>Nostocaceae</taxon>
        <taxon>Desmonostoc</taxon>
    </lineage>
</organism>
<dbReference type="Gene3D" id="3.10.180.10">
    <property type="entry name" value="2,3-Dihydroxybiphenyl 1,2-Dioxygenase, domain 1"/>
    <property type="match status" value="1"/>
</dbReference>
<dbReference type="GO" id="GO:0046686">
    <property type="term" value="P:response to cadmium ion"/>
    <property type="evidence" value="ECO:0007669"/>
    <property type="project" value="TreeGrafter"/>
</dbReference>
<dbReference type="PANTHER" id="PTHR41294">
    <property type="entry name" value="CADMIUM-INDUCED PROTEIN CADI"/>
    <property type="match status" value="1"/>
</dbReference>
<accession>A0A8J7A5K5</accession>
<dbReference type="InterPro" id="IPR029068">
    <property type="entry name" value="Glyas_Bleomycin-R_OHBP_Dase"/>
</dbReference>
<reference evidence="2" key="1">
    <citation type="submission" date="2020-10" db="EMBL/GenBank/DDBJ databases">
        <authorList>
            <person name="Castelo-Branco R."/>
            <person name="Eusebio N."/>
            <person name="Adriana R."/>
            <person name="Vieira A."/>
            <person name="Brugerolle De Fraissinette N."/>
            <person name="Rezende De Castro R."/>
            <person name="Schneider M.P."/>
            <person name="Vasconcelos V."/>
            <person name="Leao P.N."/>
        </authorList>
    </citation>
    <scope>NUCLEOTIDE SEQUENCE</scope>
    <source>
        <strain evidence="2">LEGE 12446</strain>
    </source>
</reference>
<dbReference type="RefSeq" id="WP_193923731.1">
    <property type="nucleotide sequence ID" value="NZ_JADEXS020000001.1"/>
</dbReference>
<dbReference type="Proteomes" id="UP000622533">
    <property type="component" value="Unassembled WGS sequence"/>
</dbReference>
<proteinExistence type="predicted"/>
<name>A0A8J7A5K5_DESMC</name>
<evidence type="ECO:0000259" key="1">
    <source>
        <dbReference type="PROSITE" id="PS51819"/>
    </source>
</evidence>
<dbReference type="PROSITE" id="PS51819">
    <property type="entry name" value="VOC"/>
    <property type="match status" value="1"/>
</dbReference>
<dbReference type="Pfam" id="PF00903">
    <property type="entry name" value="Glyoxalase"/>
    <property type="match status" value="1"/>
</dbReference>
<dbReference type="EMBL" id="JADEXS010000729">
    <property type="protein sequence ID" value="MBE9026914.1"/>
    <property type="molecule type" value="Genomic_DNA"/>
</dbReference>
<feature type="domain" description="VOC" evidence="1">
    <location>
        <begin position="4"/>
        <end position="121"/>
    </location>
</feature>
<evidence type="ECO:0000313" key="3">
    <source>
        <dbReference type="Proteomes" id="UP000622533"/>
    </source>
</evidence>